<feature type="domain" description="DUF317" evidence="2">
    <location>
        <begin position="65"/>
        <end position="113"/>
    </location>
</feature>
<organism evidence="3 4">
    <name type="scientific">Streptomyces phyllanthi</name>
    <dbReference type="NCBI Taxonomy" id="1803180"/>
    <lineage>
        <taxon>Bacteria</taxon>
        <taxon>Bacillati</taxon>
        <taxon>Actinomycetota</taxon>
        <taxon>Actinomycetes</taxon>
        <taxon>Kitasatosporales</taxon>
        <taxon>Streptomycetaceae</taxon>
        <taxon>Streptomyces</taxon>
    </lineage>
</organism>
<sequence>MSYSDNFFTNARGPLHRIQFATSPRPLAGAGDPRHVTDPLLAAGWKDHSVLGYPHVLLESPYGVHLILEPATLSPYDAWWQVHPMDGGWHARFGGNTPVEIVAGFTDALIRPSQAGTADMWNVLTSRQWTPYEDRWEQGMASPDGLARVYQRPEHPSWTAEVARAWESGRRDVYWQAHFGQRTPAYLLLGFVTALSDPAPLCRGKGAGVGSSTQTEARLTGKQLVEAHQERLRAAKAAARRLRRATTTALPPPNAPADTIGAARKHNR</sequence>
<dbReference type="OrthoDB" id="4258142at2"/>
<dbReference type="Pfam" id="PF03771">
    <property type="entry name" value="SPDY"/>
    <property type="match status" value="2"/>
</dbReference>
<name>A0A5N8WDJ3_9ACTN</name>
<keyword evidence="4" id="KW-1185">Reference proteome</keyword>
<evidence type="ECO:0000313" key="4">
    <source>
        <dbReference type="Proteomes" id="UP000326979"/>
    </source>
</evidence>
<protein>
    <submittedName>
        <fullName evidence="3">DUF317 domain-containing protein</fullName>
    </submittedName>
</protein>
<comment type="caution">
    <text evidence="3">The sequence shown here is derived from an EMBL/GenBank/DDBJ whole genome shotgun (WGS) entry which is preliminary data.</text>
</comment>
<feature type="region of interest" description="Disordered" evidence="1">
    <location>
        <begin position="244"/>
        <end position="268"/>
    </location>
</feature>
<reference evidence="3 4" key="1">
    <citation type="submission" date="2019-07" db="EMBL/GenBank/DDBJ databases">
        <title>New species of Amycolatopsis and Streptomyces.</title>
        <authorList>
            <person name="Duangmal K."/>
            <person name="Teo W.F.A."/>
            <person name="Lipun K."/>
        </authorList>
    </citation>
    <scope>NUCLEOTIDE SEQUENCE [LARGE SCALE GENOMIC DNA]</scope>
    <source>
        <strain evidence="3 4">TISTR 2346</strain>
    </source>
</reference>
<dbReference type="RefSeq" id="WP_152789479.1">
    <property type="nucleotide sequence ID" value="NZ_BAABEQ010000029.1"/>
</dbReference>
<evidence type="ECO:0000259" key="2">
    <source>
        <dbReference type="Pfam" id="PF03771"/>
    </source>
</evidence>
<accession>A0A5N8WDJ3</accession>
<evidence type="ECO:0000256" key="1">
    <source>
        <dbReference type="SAM" id="MobiDB-lite"/>
    </source>
</evidence>
<gene>
    <name evidence="3" type="ORF">FNH04_32710</name>
</gene>
<feature type="domain" description="DUF317" evidence="2">
    <location>
        <begin position="142"/>
        <end position="201"/>
    </location>
</feature>
<evidence type="ECO:0000313" key="3">
    <source>
        <dbReference type="EMBL" id="MPY44498.1"/>
    </source>
</evidence>
<dbReference type="Proteomes" id="UP000326979">
    <property type="component" value="Unassembled WGS sequence"/>
</dbReference>
<dbReference type="EMBL" id="VJZE01000329">
    <property type="protein sequence ID" value="MPY44498.1"/>
    <property type="molecule type" value="Genomic_DNA"/>
</dbReference>
<proteinExistence type="predicted"/>
<dbReference type="InterPro" id="IPR005523">
    <property type="entry name" value="DUF317_SPDY"/>
</dbReference>
<dbReference type="AlphaFoldDB" id="A0A5N8WDJ3"/>